<keyword evidence="2" id="KW-0812">Transmembrane</keyword>
<proteinExistence type="predicted"/>
<evidence type="ECO:0000256" key="2">
    <source>
        <dbReference type="SAM" id="Phobius"/>
    </source>
</evidence>
<evidence type="ECO:0000256" key="1">
    <source>
        <dbReference type="SAM" id="MobiDB-lite"/>
    </source>
</evidence>
<evidence type="ECO:0000313" key="4">
    <source>
        <dbReference type="Proteomes" id="UP001148614"/>
    </source>
</evidence>
<comment type="caution">
    <text evidence="3">The sequence shown here is derived from an EMBL/GenBank/DDBJ whole genome shotgun (WGS) entry which is preliminary data.</text>
</comment>
<keyword evidence="4" id="KW-1185">Reference proteome</keyword>
<accession>A0A9W8N4T7</accession>
<feature type="compositionally biased region" description="Basic residues" evidence="1">
    <location>
        <begin position="85"/>
        <end position="95"/>
    </location>
</feature>
<reference evidence="3" key="1">
    <citation type="submission" date="2022-07" db="EMBL/GenBank/DDBJ databases">
        <title>Genome Sequence of Xylaria arbuscula.</title>
        <authorList>
            <person name="Buettner E."/>
        </authorList>
    </citation>
    <scope>NUCLEOTIDE SEQUENCE</scope>
    <source>
        <strain evidence="3">VT107</strain>
    </source>
</reference>
<dbReference type="EMBL" id="JANPWZ010002850">
    <property type="protein sequence ID" value="KAJ3555693.1"/>
    <property type="molecule type" value="Genomic_DNA"/>
</dbReference>
<feature type="compositionally biased region" description="Acidic residues" evidence="1">
    <location>
        <begin position="120"/>
        <end position="130"/>
    </location>
</feature>
<feature type="region of interest" description="Disordered" evidence="1">
    <location>
        <begin position="1"/>
        <end position="130"/>
    </location>
</feature>
<feature type="compositionally biased region" description="Low complexity" evidence="1">
    <location>
        <begin position="54"/>
        <end position="64"/>
    </location>
</feature>
<dbReference type="AlphaFoldDB" id="A0A9W8N4T7"/>
<evidence type="ECO:0000313" key="3">
    <source>
        <dbReference type="EMBL" id="KAJ3555693.1"/>
    </source>
</evidence>
<feature type="compositionally biased region" description="Basic and acidic residues" evidence="1">
    <location>
        <begin position="1"/>
        <end position="13"/>
    </location>
</feature>
<name>A0A9W8N4T7_9PEZI</name>
<keyword evidence="2" id="KW-0472">Membrane</keyword>
<dbReference type="Proteomes" id="UP001148614">
    <property type="component" value="Unassembled WGS sequence"/>
</dbReference>
<organism evidence="3 4">
    <name type="scientific">Xylaria arbuscula</name>
    <dbReference type="NCBI Taxonomy" id="114810"/>
    <lineage>
        <taxon>Eukaryota</taxon>
        <taxon>Fungi</taxon>
        <taxon>Dikarya</taxon>
        <taxon>Ascomycota</taxon>
        <taxon>Pezizomycotina</taxon>
        <taxon>Sordariomycetes</taxon>
        <taxon>Xylariomycetidae</taxon>
        <taxon>Xylariales</taxon>
        <taxon>Xylariaceae</taxon>
        <taxon>Xylaria</taxon>
    </lineage>
</organism>
<gene>
    <name evidence="3" type="ORF">NPX13_g10302</name>
</gene>
<sequence length="194" mass="22439">MPSSPRDDHESPRATHRCPRAVPGIAAPRTKSPAQTKGGRRSRSHGVPNNNKDSSSSSTTTTTTARDLMEVNTEARTERRSSFVNHHHHHHHHHHRPEDQVTAQPTTLQSEDEKEKEEEKEKDEEEEDCDDTMDRWERIFRFGAQFSIYVHVCMVVGSIVSLTVTLGTLIRGWDDLVNWFEDYLSDLREREWDM</sequence>
<keyword evidence="2" id="KW-1133">Transmembrane helix</keyword>
<evidence type="ECO:0008006" key="5">
    <source>
        <dbReference type="Google" id="ProtNLM"/>
    </source>
</evidence>
<feature type="compositionally biased region" description="Basic and acidic residues" evidence="1">
    <location>
        <begin position="67"/>
        <end position="81"/>
    </location>
</feature>
<feature type="transmembrane region" description="Helical" evidence="2">
    <location>
        <begin position="148"/>
        <end position="170"/>
    </location>
</feature>
<protein>
    <recommendedName>
        <fullName evidence="5">Transmembrane protein</fullName>
    </recommendedName>
</protein>